<name>A0ABR6I1L4_9SPHN</name>
<dbReference type="SMART" id="SM00112">
    <property type="entry name" value="CA"/>
    <property type="match status" value="1"/>
</dbReference>
<dbReference type="Gene3D" id="2.60.40.60">
    <property type="entry name" value="Cadherins"/>
    <property type="match status" value="1"/>
</dbReference>
<keyword evidence="3" id="KW-1133">Transmembrane helix</keyword>
<sequence>DSDVDTTDVLTYTLNAPVAGLTLNPNGTYSFDPSNAAYQTLRSGATQAVTANITVSDGNGGVVPTTLTITVTGTNDAPVITSPTTGLVSENAPNTTVVYDANATDVDAGDVLSYSISGVDAAAFNINAATGEVRLNAPANFERKTSYSITVTATDNGTPALSATRAVTISVANEIDVLSIDGLGATNAAVVVNAGIQAGDVTDTNFRFDETSGGFTEVNIIAFGANDFIRFGGLDPSDYTFQNDGNGDLVISRLDDDGSTTNLITLVGVLNGINTPIVTEADAEAALAQAFGAAGDYFRGSASPLAVAIAGSSTVNAAGAKVTFTEDLAGPESSIIINNFRADDIIRFLNGPAIEVSFGTDPNDAKDLRIDYFDPDTNQASVIILNDVLDENGPAIFSEATAEAALAATLGAGDYFQFG</sequence>
<evidence type="ECO:0000256" key="1">
    <source>
        <dbReference type="ARBA" id="ARBA00004167"/>
    </source>
</evidence>
<dbReference type="InterPro" id="IPR015919">
    <property type="entry name" value="Cadherin-like_sf"/>
</dbReference>
<feature type="non-terminal residue" evidence="6">
    <location>
        <position position="1"/>
    </location>
</feature>
<feature type="domain" description="Cadherin" evidence="5">
    <location>
        <begin position="80"/>
        <end position="176"/>
    </location>
</feature>
<protein>
    <submittedName>
        <fullName evidence="6">VCBS repeat-containing protein</fullName>
    </submittedName>
</protein>
<evidence type="ECO:0000313" key="7">
    <source>
        <dbReference type="Proteomes" id="UP000548685"/>
    </source>
</evidence>
<dbReference type="InterPro" id="IPR050174">
    <property type="entry name" value="Protocadherin/Cadherin-CA"/>
</dbReference>
<organism evidence="6 7">
    <name type="scientific">Erythrobacter ramosus</name>
    <dbReference type="NCBI Taxonomy" id="35811"/>
    <lineage>
        <taxon>Bacteria</taxon>
        <taxon>Pseudomonadati</taxon>
        <taxon>Pseudomonadota</taxon>
        <taxon>Alphaproteobacteria</taxon>
        <taxon>Sphingomonadales</taxon>
        <taxon>Erythrobacteraceae</taxon>
        <taxon>Erythrobacter/Porphyrobacter group</taxon>
        <taxon>Erythrobacter</taxon>
    </lineage>
</organism>
<accession>A0ABR6I1L4</accession>
<dbReference type="InterPro" id="IPR002126">
    <property type="entry name" value="Cadherin-like_dom"/>
</dbReference>
<comment type="caution">
    <text evidence="6">The sequence shown here is derived from an EMBL/GenBank/DDBJ whole genome shotgun (WGS) entry which is preliminary data.</text>
</comment>
<keyword evidence="4" id="KW-0325">Glycoprotein</keyword>
<dbReference type="PANTHER" id="PTHR24028">
    <property type="entry name" value="CADHERIN-87A"/>
    <property type="match status" value="1"/>
</dbReference>
<dbReference type="NCBIfam" id="TIGR01965">
    <property type="entry name" value="VCBS_repeat"/>
    <property type="match status" value="1"/>
</dbReference>
<dbReference type="EMBL" id="JACICE010000003">
    <property type="protein sequence ID" value="MBB3776650.1"/>
    <property type="molecule type" value="Genomic_DNA"/>
</dbReference>
<comment type="subcellular location">
    <subcellularLocation>
        <location evidence="1">Membrane</location>
        <topology evidence="1">Single-pass membrane protein</topology>
    </subcellularLocation>
</comment>
<proteinExistence type="predicted"/>
<keyword evidence="3" id="KW-0472">Membrane</keyword>
<dbReference type="Pfam" id="PF00028">
    <property type="entry name" value="Cadherin"/>
    <property type="match status" value="1"/>
</dbReference>
<dbReference type="Proteomes" id="UP000548685">
    <property type="component" value="Unassembled WGS sequence"/>
</dbReference>
<evidence type="ECO:0000256" key="4">
    <source>
        <dbReference type="ARBA" id="ARBA00023180"/>
    </source>
</evidence>
<evidence type="ECO:0000256" key="3">
    <source>
        <dbReference type="ARBA" id="ARBA00022989"/>
    </source>
</evidence>
<dbReference type="CDD" id="cd11304">
    <property type="entry name" value="Cadherin_repeat"/>
    <property type="match status" value="1"/>
</dbReference>
<dbReference type="PROSITE" id="PS50268">
    <property type="entry name" value="CADHERIN_2"/>
    <property type="match status" value="1"/>
</dbReference>
<dbReference type="SUPFAM" id="SSF49313">
    <property type="entry name" value="Cadherin-like"/>
    <property type="match status" value="1"/>
</dbReference>
<keyword evidence="2" id="KW-0812">Transmembrane</keyword>
<keyword evidence="7" id="KW-1185">Reference proteome</keyword>
<dbReference type="RefSeq" id="WP_183363651.1">
    <property type="nucleotide sequence ID" value="NZ_JACICE010000003.1"/>
</dbReference>
<evidence type="ECO:0000313" key="6">
    <source>
        <dbReference type="EMBL" id="MBB3776650.1"/>
    </source>
</evidence>
<dbReference type="PANTHER" id="PTHR24028:SF328">
    <property type="entry name" value="CADHERIN-3"/>
    <property type="match status" value="1"/>
</dbReference>
<gene>
    <name evidence="6" type="ORF">FHS52_002642</name>
</gene>
<evidence type="ECO:0000256" key="2">
    <source>
        <dbReference type="ARBA" id="ARBA00022692"/>
    </source>
</evidence>
<dbReference type="InterPro" id="IPR010221">
    <property type="entry name" value="VCBS_dom"/>
</dbReference>
<evidence type="ECO:0000259" key="5">
    <source>
        <dbReference type="PROSITE" id="PS50268"/>
    </source>
</evidence>
<reference evidence="6 7" key="1">
    <citation type="submission" date="2020-08" db="EMBL/GenBank/DDBJ databases">
        <title>Genomic Encyclopedia of Type Strains, Phase IV (KMG-IV): sequencing the most valuable type-strain genomes for metagenomic binning, comparative biology and taxonomic classification.</title>
        <authorList>
            <person name="Goeker M."/>
        </authorList>
    </citation>
    <scope>NUCLEOTIDE SEQUENCE [LARGE SCALE GENOMIC DNA]</scope>
    <source>
        <strain evidence="6 7">DSM 8510</strain>
    </source>
</reference>